<protein>
    <submittedName>
        <fullName evidence="2">Uncharacterized protein</fullName>
    </submittedName>
</protein>
<keyword evidence="3" id="KW-1185">Reference proteome</keyword>
<organism evidence="2 3">
    <name type="scientific">Paenibacillus sambharensis</name>
    <dbReference type="NCBI Taxonomy" id="1803190"/>
    <lineage>
        <taxon>Bacteria</taxon>
        <taxon>Bacillati</taxon>
        <taxon>Bacillota</taxon>
        <taxon>Bacilli</taxon>
        <taxon>Bacillales</taxon>
        <taxon>Paenibacillaceae</taxon>
        <taxon>Paenibacillus</taxon>
    </lineage>
</organism>
<feature type="region of interest" description="Disordered" evidence="1">
    <location>
        <begin position="87"/>
        <end position="109"/>
    </location>
</feature>
<feature type="region of interest" description="Disordered" evidence="1">
    <location>
        <begin position="201"/>
        <end position="253"/>
    </location>
</feature>
<evidence type="ECO:0000313" key="2">
    <source>
        <dbReference type="EMBL" id="PZD97540.1"/>
    </source>
</evidence>
<dbReference type="AlphaFoldDB" id="A0A2W1LHJ9"/>
<feature type="compositionally biased region" description="Basic and acidic residues" evidence="1">
    <location>
        <begin position="215"/>
        <end position="227"/>
    </location>
</feature>
<evidence type="ECO:0000313" key="3">
    <source>
        <dbReference type="Proteomes" id="UP000249522"/>
    </source>
</evidence>
<feature type="region of interest" description="Disordered" evidence="1">
    <location>
        <begin position="1"/>
        <end position="26"/>
    </location>
</feature>
<reference evidence="2 3" key="1">
    <citation type="submission" date="2018-06" db="EMBL/GenBank/DDBJ databases">
        <title>Paenibacillus imtechensis sp. nov.</title>
        <authorList>
            <person name="Pinnaka A.K."/>
            <person name="Singh H."/>
            <person name="Kaur M."/>
        </authorList>
    </citation>
    <scope>NUCLEOTIDE SEQUENCE [LARGE SCALE GENOMIC DNA]</scope>
    <source>
        <strain evidence="2 3">SMB1</strain>
    </source>
</reference>
<dbReference type="OrthoDB" id="9940258at2"/>
<gene>
    <name evidence="2" type="ORF">DNH61_01295</name>
</gene>
<comment type="caution">
    <text evidence="2">The sequence shown here is derived from an EMBL/GenBank/DDBJ whole genome shotgun (WGS) entry which is preliminary data.</text>
</comment>
<evidence type="ECO:0000256" key="1">
    <source>
        <dbReference type="SAM" id="MobiDB-lite"/>
    </source>
</evidence>
<name>A0A2W1LHJ9_9BACL</name>
<sequence>MEEIGMNPISSRGPAPSPSVRAANPYDSQIRELTQQVTRLQEQVQKLDLDKEMDAKVRRERVAALREQMQSLEAQVNQLKIEKMKDKVDAKREGTAQTGQTEMYERSPEAEQAETLMKTTGLYETIKTLHSTKGQMEREVRNLNNEVRLGRLQLEVGSGDEESKAVLRENAERTVFKRKLSESSEIKARIAKLDERTSEEYAKLHNQSNQPADAVIRKEDSADEEKQTQGADNSIQPVPAEQAGTAVKLDIRV</sequence>
<dbReference type="Proteomes" id="UP000249522">
    <property type="component" value="Unassembled WGS sequence"/>
</dbReference>
<dbReference type="EMBL" id="QKRB01000010">
    <property type="protein sequence ID" value="PZD97540.1"/>
    <property type="molecule type" value="Genomic_DNA"/>
</dbReference>
<accession>A0A2W1LHJ9</accession>
<proteinExistence type="predicted"/>
<dbReference type="InterPro" id="IPR025577">
    <property type="entry name" value="FlxA"/>
</dbReference>
<dbReference type="Pfam" id="PF14282">
    <property type="entry name" value="FlxA"/>
    <property type="match status" value="1"/>
</dbReference>